<accession>A0A378MMD2</accession>
<sequence>MANSLSKPERQKLATWFRMVRFINQSNNHSNDFLKQFGLTVSQFDMLNQILLHQPLTQKELAEHLIISKGGISQMVKKLEDNGWITREKKATQKYLTLTLAGQQLMDKCQLQQARFQAAMFDGLSADENEALAQIVRKLNNQLKEKGVVHYVE</sequence>
<dbReference type="Proteomes" id="UP000254879">
    <property type="component" value="Unassembled WGS sequence"/>
</dbReference>
<gene>
    <name evidence="2" type="primary">marR</name>
    <name evidence="2" type="ORF">NCTC10815_02229</name>
</gene>
<dbReference type="InterPro" id="IPR036390">
    <property type="entry name" value="WH_DNA-bd_sf"/>
</dbReference>
<dbReference type="Gene3D" id="1.10.10.10">
    <property type="entry name" value="Winged helix-like DNA-binding domain superfamily/Winged helix DNA-binding domain"/>
    <property type="match status" value="1"/>
</dbReference>
<dbReference type="GO" id="GO:0003700">
    <property type="term" value="F:DNA-binding transcription factor activity"/>
    <property type="evidence" value="ECO:0007669"/>
    <property type="project" value="InterPro"/>
</dbReference>
<dbReference type="InterPro" id="IPR011991">
    <property type="entry name" value="ArsR-like_HTH"/>
</dbReference>
<dbReference type="InterPro" id="IPR039422">
    <property type="entry name" value="MarR/SlyA-like"/>
</dbReference>
<dbReference type="Pfam" id="PF12802">
    <property type="entry name" value="MarR_2"/>
    <property type="match status" value="1"/>
</dbReference>
<protein>
    <submittedName>
        <fullName evidence="2">Multiple antibiotic resistance protein marR</fullName>
    </submittedName>
</protein>
<dbReference type="CDD" id="cd00090">
    <property type="entry name" value="HTH_ARSR"/>
    <property type="match status" value="1"/>
</dbReference>
<name>A0A378MMD2_LISGR</name>
<dbReference type="AlphaFoldDB" id="A0A378MMD2"/>
<evidence type="ECO:0000256" key="1">
    <source>
        <dbReference type="ARBA" id="ARBA00023125"/>
    </source>
</evidence>
<dbReference type="PANTHER" id="PTHR33164">
    <property type="entry name" value="TRANSCRIPTIONAL REGULATOR, MARR FAMILY"/>
    <property type="match status" value="1"/>
</dbReference>
<proteinExistence type="predicted"/>
<reference evidence="2 3" key="1">
    <citation type="submission" date="2018-06" db="EMBL/GenBank/DDBJ databases">
        <authorList>
            <consortium name="Pathogen Informatics"/>
            <person name="Doyle S."/>
        </authorList>
    </citation>
    <scope>NUCLEOTIDE SEQUENCE [LARGE SCALE GENOMIC DNA]</scope>
    <source>
        <strain evidence="3">NCTC 10815</strain>
    </source>
</reference>
<dbReference type="SUPFAM" id="SSF46785">
    <property type="entry name" value="Winged helix' DNA-binding domain"/>
    <property type="match status" value="1"/>
</dbReference>
<dbReference type="InterPro" id="IPR036388">
    <property type="entry name" value="WH-like_DNA-bd_sf"/>
</dbReference>
<dbReference type="EMBL" id="UGPG01000001">
    <property type="protein sequence ID" value="STY44875.1"/>
    <property type="molecule type" value="Genomic_DNA"/>
</dbReference>
<dbReference type="InterPro" id="IPR000835">
    <property type="entry name" value="HTH_MarR-typ"/>
</dbReference>
<evidence type="ECO:0000313" key="3">
    <source>
        <dbReference type="Proteomes" id="UP000254879"/>
    </source>
</evidence>
<dbReference type="SMART" id="SM00347">
    <property type="entry name" value="HTH_MARR"/>
    <property type="match status" value="1"/>
</dbReference>
<dbReference type="PROSITE" id="PS50995">
    <property type="entry name" value="HTH_MARR_2"/>
    <property type="match status" value="1"/>
</dbReference>
<dbReference type="RefSeq" id="WP_003756442.1">
    <property type="nucleotide sequence ID" value="NZ_CABKNG010000001.1"/>
</dbReference>
<keyword evidence="1" id="KW-0238">DNA-binding</keyword>
<evidence type="ECO:0000313" key="2">
    <source>
        <dbReference type="EMBL" id="STY44875.1"/>
    </source>
</evidence>
<dbReference type="PRINTS" id="PR00598">
    <property type="entry name" value="HTHMARR"/>
</dbReference>
<dbReference type="GO" id="GO:0003677">
    <property type="term" value="F:DNA binding"/>
    <property type="evidence" value="ECO:0007669"/>
    <property type="project" value="UniProtKB-KW"/>
</dbReference>
<dbReference type="GO" id="GO:0006950">
    <property type="term" value="P:response to stress"/>
    <property type="evidence" value="ECO:0007669"/>
    <property type="project" value="TreeGrafter"/>
</dbReference>
<dbReference type="PANTHER" id="PTHR33164:SF85">
    <property type="entry name" value="TRANSCRIPTIONAL REGULATOR, MARR FAMILY"/>
    <property type="match status" value="1"/>
</dbReference>
<organism evidence="2 3">
    <name type="scientific">Listeria grayi</name>
    <name type="common">Listeria murrayi</name>
    <dbReference type="NCBI Taxonomy" id="1641"/>
    <lineage>
        <taxon>Bacteria</taxon>
        <taxon>Bacillati</taxon>
        <taxon>Bacillota</taxon>
        <taxon>Bacilli</taxon>
        <taxon>Bacillales</taxon>
        <taxon>Listeriaceae</taxon>
        <taxon>Listeria</taxon>
    </lineage>
</organism>